<gene>
    <name evidence="3" type="ORF">TELCIR_12675</name>
</gene>
<feature type="non-terminal residue" evidence="3">
    <location>
        <position position="156"/>
    </location>
</feature>
<organism evidence="3 4">
    <name type="scientific">Teladorsagia circumcincta</name>
    <name type="common">Brown stomach worm</name>
    <name type="synonym">Ostertagia circumcincta</name>
    <dbReference type="NCBI Taxonomy" id="45464"/>
    <lineage>
        <taxon>Eukaryota</taxon>
        <taxon>Metazoa</taxon>
        <taxon>Ecdysozoa</taxon>
        <taxon>Nematoda</taxon>
        <taxon>Chromadorea</taxon>
        <taxon>Rhabditida</taxon>
        <taxon>Rhabditina</taxon>
        <taxon>Rhabditomorpha</taxon>
        <taxon>Strongyloidea</taxon>
        <taxon>Trichostrongylidae</taxon>
        <taxon>Teladorsagia</taxon>
    </lineage>
</organism>
<evidence type="ECO:0000256" key="1">
    <source>
        <dbReference type="SAM" id="MobiDB-lite"/>
    </source>
</evidence>
<keyword evidence="4" id="KW-1185">Reference proteome</keyword>
<dbReference type="InterPro" id="IPR000242">
    <property type="entry name" value="PTP_cat"/>
</dbReference>
<dbReference type="GO" id="GO:0004725">
    <property type="term" value="F:protein tyrosine phosphatase activity"/>
    <property type="evidence" value="ECO:0007669"/>
    <property type="project" value="InterPro"/>
</dbReference>
<dbReference type="Proteomes" id="UP000230423">
    <property type="component" value="Unassembled WGS sequence"/>
</dbReference>
<reference evidence="3 4" key="1">
    <citation type="submission" date="2015-09" db="EMBL/GenBank/DDBJ databases">
        <title>Draft genome of the parasitic nematode Teladorsagia circumcincta isolate WARC Sus (inbred).</title>
        <authorList>
            <person name="Mitreva M."/>
        </authorList>
    </citation>
    <scope>NUCLEOTIDE SEQUENCE [LARGE SCALE GENOMIC DNA]</scope>
    <source>
        <strain evidence="3 4">S</strain>
    </source>
</reference>
<protein>
    <recommendedName>
        <fullName evidence="2">Tyrosine-protein phosphatase domain-containing protein</fullName>
    </recommendedName>
</protein>
<dbReference type="AlphaFoldDB" id="A0A2G9U5V0"/>
<evidence type="ECO:0000259" key="2">
    <source>
        <dbReference type="PROSITE" id="PS50055"/>
    </source>
</evidence>
<proteinExistence type="predicted"/>
<dbReference type="Gene3D" id="3.90.190.10">
    <property type="entry name" value="Protein tyrosine phosphatase superfamily"/>
    <property type="match status" value="1"/>
</dbReference>
<name>A0A2G9U5V0_TELCI</name>
<evidence type="ECO:0000313" key="4">
    <source>
        <dbReference type="Proteomes" id="UP000230423"/>
    </source>
</evidence>
<evidence type="ECO:0000313" key="3">
    <source>
        <dbReference type="EMBL" id="PIO65639.1"/>
    </source>
</evidence>
<dbReference type="Pfam" id="PF00102">
    <property type="entry name" value="Y_phosphatase"/>
    <property type="match status" value="1"/>
</dbReference>
<dbReference type="SUPFAM" id="SSF52799">
    <property type="entry name" value="(Phosphotyrosine protein) phosphatases II"/>
    <property type="match status" value="1"/>
</dbReference>
<dbReference type="InterPro" id="IPR029021">
    <property type="entry name" value="Prot-tyrosine_phosphatase-like"/>
</dbReference>
<accession>A0A2G9U5V0</accession>
<dbReference type="OrthoDB" id="5843582at2759"/>
<feature type="region of interest" description="Disordered" evidence="1">
    <location>
        <begin position="1"/>
        <end position="39"/>
    </location>
</feature>
<dbReference type="PROSITE" id="PS50055">
    <property type="entry name" value="TYR_PHOSPHATASE_PTP"/>
    <property type="match status" value="1"/>
</dbReference>
<sequence length="156" mass="17497">MKQPKAHYSGSSKGTQHNCDKRDTHTTGTKTGRVRDQNASGPVMRRFWPEANEKSYQNRVKIVLVNAVKVGNQEVLQLMISVDNKELMRVPLVNYRAWQSDIPVPDLGEFRQNVKEIEARIGRSGTTVLVCPSGATRCGTYAAVDVILSRISKEKR</sequence>
<dbReference type="EMBL" id="KZ348849">
    <property type="protein sequence ID" value="PIO65639.1"/>
    <property type="molecule type" value="Genomic_DNA"/>
</dbReference>
<feature type="domain" description="Tyrosine-protein phosphatase" evidence="2">
    <location>
        <begin position="46"/>
        <end position="156"/>
    </location>
</feature>